<feature type="transmembrane region" description="Helical" evidence="5">
    <location>
        <begin position="156"/>
        <end position="175"/>
    </location>
</feature>
<evidence type="ECO:0000256" key="1">
    <source>
        <dbReference type="ARBA" id="ARBA00004141"/>
    </source>
</evidence>
<dbReference type="GO" id="GO:0005789">
    <property type="term" value="C:endoplasmic reticulum membrane"/>
    <property type="evidence" value="ECO:0007669"/>
    <property type="project" value="UniProtKB-SubCell"/>
</dbReference>
<comment type="function">
    <text evidence="5">A acetyltransferase, which acetylates the inositol ring of phosphatidylinositol during biosynthesis of GPI-anchor.</text>
</comment>
<feature type="transmembrane region" description="Helical" evidence="5">
    <location>
        <begin position="424"/>
        <end position="441"/>
    </location>
</feature>
<evidence type="ECO:0000313" key="9">
    <source>
        <dbReference type="EMBL" id="JAT85192.1"/>
    </source>
</evidence>
<dbReference type="InterPro" id="IPR009447">
    <property type="entry name" value="PIGW/GWT1"/>
</dbReference>
<dbReference type="AlphaFoldDB" id="A0A1E1W172"/>
<keyword evidence="4 5" id="KW-0472">Membrane</keyword>
<evidence type="ECO:0000313" key="12">
    <source>
        <dbReference type="EMBL" id="JAT87534.1"/>
    </source>
</evidence>
<evidence type="ECO:0000313" key="8">
    <source>
        <dbReference type="EMBL" id="JAT82526.1"/>
    </source>
</evidence>
<evidence type="ECO:0000313" key="6">
    <source>
        <dbReference type="EMBL" id="JAT80750.1"/>
    </source>
</evidence>
<feature type="transmembrane region" description="Helical" evidence="5">
    <location>
        <begin position="120"/>
        <end position="141"/>
    </location>
</feature>
<gene>
    <name evidence="9" type="ORF">g.13129</name>
    <name evidence="11" type="ORF">g.13130</name>
    <name evidence="6" type="ORF">g.13132</name>
    <name evidence="10" type="ORF">g.13135</name>
    <name evidence="12" type="ORF">g.13137</name>
    <name evidence="8" type="ORF">g.13139</name>
    <name evidence="7" type="ORF">g.13141</name>
</gene>
<dbReference type="Pfam" id="PF06423">
    <property type="entry name" value="GWT1"/>
    <property type="match status" value="1"/>
</dbReference>
<dbReference type="EMBL" id="GDQN01008528">
    <property type="protein sequence ID" value="JAT82526.1"/>
    <property type="molecule type" value="Transcribed_RNA"/>
</dbReference>
<evidence type="ECO:0000256" key="3">
    <source>
        <dbReference type="ARBA" id="ARBA00022989"/>
    </source>
</evidence>
<protein>
    <recommendedName>
        <fullName evidence="5">Phosphatidylinositol-glycan biosynthesis class W protein</fullName>
        <ecNumber evidence="5">2.3.-.-</ecNumber>
    </recommendedName>
</protein>
<feature type="transmembrane region" description="Helical" evidence="5">
    <location>
        <begin position="34"/>
        <end position="51"/>
    </location>
</feature>
<evidence type="ECO:0000256" key="5">
    <source>
        <dbReference type="RuleBase" id="RU280819"/>
    </source>
</evidence>
<dbReference type="GO" id="GO:0006506">
    <property type="term" value="P:GPI anchor biosynthetic process"/>
    <property type="evidence" value="ECO:0007669"/>
    <property type="project" value="UniProtKB-UniPathway"/>
</dbReference>
<sequence length="448" mass="51567">MSLWSDWEGSAMNASEYKKYHESYMENNHGASPLYTFFCIFFTVKCTIYCAIKKNYSVSSYVIEYLLIVLTMISLHFYLNKYMLILNLITSMLLVYELLQQDLQFVKTLKQPNQFPTKHIQSITCIRGLTYLITVFAILAVDFKAFPRKMAKTERYGYSFMDTGVGLFVIISGLVHKDLKTEKLKNIIKSNTKFISVLVTLGVARFWTVKALEYQEHVTEYGVHWNFFFTLAVCKLTSTIILYFTDKALLCSLVTILTHEFLLYNGLQSWVFSNAPRTDLISANREGIASCLGYTTLYLFAVYVKQVLDNKTTPRYVVLVKFVSIITIFWVLLYILAISRPVSRVLANTSYCLYVSATILTILTLFYFFEVLFQQKDKKIYFIVPMIISAVNQNGLLYFLVANLLTGIINLSICTLFVPKMESFLIVNCYMIITIALTVLLKKLGVKI</sequence>
<evidence type="ECO:0000256" key="2">
    <source>
        <dbReference type="ARBA" id="ARBA00022692"/>
    </source>
</evidence>
<dbReference type="EMBL" id="GDQN01005862">
    <property type="protein sequence ID" value="JAT85192.1"/>
    <property type="molecule type" value="Transcribed_RNA"/>
</dbReference>
<evidence type="ECO:0000313" key="11">
    <source>
        <dbReference type="EMBL" id="JAT86606.1"/>
    </source>
</evidence>
<keyword evidence="5" id="KW-0337">GPI-anchor biosynthesis</keyword>
<dbReference type="GO" id="GO:0072659">
    <property type="term" value="P:protein localization to plasma membrane"/>
    <property type="evidence" value="ECO:0007669"/>
    <property type="project" value="TreeGrafter"/>
</dbReference>
<dbReference type="OrthoDB" id="15270at2759"/>
<feature type="transmembrane region" description="Helical" evidence="5">
    <location>
        <begin position="58"/>
        <end position="76"/>
    </location>
</feature>
<comment type="pathway">
    <text evidence="5">Glycolipid biosynthesis; glycosylphosphatidylinositol-anchor biosynthesis.</text>
</comment>
<reference evidence="6" key="1">
    <citation type="submission" date="2015-09" db="EMBL/GenBank/DDBJ databases">
        <title>De novo assembly of Pectinophora gossypiella (Pink Bollworm) gut transcriptome.</title>
        <authorList>
            <person name="Tassone E.E."/>
        </authorList>
    </citation>
    <scope>NUCLEOTIDE SEQUENCE</scope>
</reference>
<feature type="transmembrane region" description="Helical" evidence="5">
    <location>
        <begin position="82"/>
        <end position="99"/>
    </location>
</feature>
<dbReference type="EMBL" id="GDQN01004448">
    <property type="protein sequence ID" value="JAT86606.1"/>
    <property type="molecule type" value="Transcribed_RNA"/>
</dbReference>
<evidence type="ECO:0000256" key="4">
    <source>
        <dbReference type="ARBA" id="ARBA00023136"/>
    </source>
</evidence>
<dbReference type="PANTHER" id="PTHR20661:SF0">
    <property type="entry name" value="PHOSPHATIDYLINOSITOL-GLYCAN BIOSYNTHESIS CLASS W PROTEIN"/>
    <property type="match status" value="1"/>
</dbReference>
<feature type="transmembrane region" description="Helical" evidence="5">
    <location>
        <begin position="227"/>
        <end position="244"/>
    </location>
</feature>
<keyword evidence="2 5" id="KW-0812">Transmembrane</keyword>
<dbReference type="PIRSF" id="PIRSF017321">
    <property type="entry name" value="GWT1"/>
    <property type="match status" value="1"/>
</dbReference>
<dbReference type="EMBL" id="GDQN01010304">
    <property type="protein sequence ID" value="JAT80750.1"/>
    <property type="molecule type" value="Transcribed_RNA"/>
</dbReference>
<evidence type="ECO:0000313" key="10">
    <source>
        <dbReference type="EMBL" id="JAT85286.1"/>
    </source>
</evidence>
<feature type="transmembrane region" description="Helical" evidence="5">
    <location>
        <begin position="351"/>
        <end position="373"/>
    </location>
</feature>
<organism evidence="6">
    <name type="scientific">Pectinophora gossypiella</name>
    <name type="common">Cotton pink bollworm</name>
    <name type="synonym">Depressaria gossypiella</name>
    <dbReference type="NCBI Taxonomy" id="13191"/>
    <lineage>
        <taxon>Eukaryota</taxon>
        <taxon>Metazoa</taxon>
        <taxon>Ecdysozoa</taxon>
        <taxon>Arthropoda</taxon>
        <taxon>Hexapoda</taxon>
        <taxon>Insecta</taxon>
        <taxon>Pterygota</taxon>
        <taxon>Neoptera</taxon>
        <taxon>Endopterygota</taxon>
        <taxon>Lepidoptera</taxon>
        <taxon>Glossata</taxon>
        <taxon>Ditrysia</taxon>
        <taxon>Gelechioidea</taxon>
        <taxon>Gelechiidae</taxon>
        <taxon>Apatetrinae</taxon>
        <taxon>Pectinophora</taxon>
    </lineage>
</organism>
<feature type="transmembrane region" description="Helical" evidence="5">
    <location>
        <begin position="287"/>
        <end position="304"/>
    </location>
</feature>
<dbReference type="EC" id="2.3.-.-" evidence="5"/>
<dbReference type="EMBL" id="GDQN01003520">
    <property type="protein sequence ID" value="JAT87534.1"/>
    <property type="molecule type" value="Transcribed_RNA"/>
</dbReference>
<feature type="transmembrane region" description="Helical" evidence="5">
    <location>
        <begin position="396"/>
        <end position="418"/>
    </location>
</feature>
<dbReference type="EMBL" id="GDQN01008680">
    <property type="protein sequence ID" value="JAT82374.1"/>
    <property type="molecule type" value="Transcribed_RNA"/>
</dbReference>
<proteinExistence type="inferred from homology"/>
<feature type="transmembrane region" description="Helical" evidence="5">
    <location>
        <begin position="316"/>
        <end position="339"/>
    </location>
</feature>
<dbReference type="EMBL" id="GDQN01005768">
    <property type="protein sequence ID" value="JAT85286.1"/>
    <property type="molecule type" value="Transcribed_RNA"/>
</dbReference>
<accession>A0A1E1W172</accession>
<evidence type="ECO:0000313" key="7">
    <source>
        <dbReference type="EMBL" id="JAT82374.1"/>
    </source>
</evidence>
<keyword evidence="5" id="KW-0808">Transferase</keyword>
<comment type="subcellular location">
    <subcellularLocation>
        <location evidence="5">Endoplasmic reticulum membrane</location>
        <topology evidence="5">Multi-pass membrane protein</topology>
    </subcellularLocation>
    <subcellularLocation>
        <location evidence="1">Membrane</location>
        <topology evidence="1">Multi-pass membrane protein</topology>
    </subcellularLocation>
</comment>
<feature type="transmembrane region" description="Helical" evidence="5">
    <location>
        <begin position="249"/>
        <end position="267"/>
    </location>
</feature>
<comment type="similarity">
    <text evidence="5">Belongs to the PIGW family.</text>
</comment>
<keyword evidence="3 5" id="KW-1133">Transmembrane helix</keyword>
<keyword evidence="5" id="KW-0012">Acyltransferase</keyword>
<dbReference type="PANTHER" id="PTHR20661">
    <property type="entry name" value="PHOSPHATIDYLINOSITOL-GLYCAN BIOSYNTHESIS CLASS W PROTEIN"/>
    <property type="match status" value="1"/>
</dbReference>
<feature type="transmembrane region" description="Helical" evidence="5">
    <location>
        <begin position="187"/>
        <end position="207"/>
    </location>
</feature>
<keyword evidence="5" id="KW-0256">Endoplasmic reticulum</keyword>
<dbReference type="GO" id="GO:0032216">
    <property type="term" value="F:glucosaminyl-phosphatidylinositol O-acyltransferase activity"/>
    <property type="evidence" value="ECO:0007669"/>
    <property type="project" value="TreeGrafter"/>
</dbReference>
<name>A0A1E1W172_PECGO</name>
<dbReference type="UniPathway" id="UPA00196"/>